<comment type="caution">
    <text evidence="1">The sequence shown here is derived from an EMBL/GenBank/DDBJ whole genome shotgun (WGS) entry which is preliminary data.</text>
</comment>
<proteinExistence type="predicted"/>
<evidence type="ECO:0000313" key="2">
    <source>
        <dbReference type="Proteomes" id="UP000657574"/>
    </source>
</evidence>
<dbReference type="AlphaFoldDB" id="A0A917UIB9"/>
<gene>
    <name evidence="1" type="ORF">GCM10010121_083990</name>
</gene>
<reference evidence="1" key="2">
    <citation type="submission" date="2020-09" db="EMBL/GenBank/DDBJ databases">
        <authorList>
            <person name="Sun Q."/>
            <person name="Ohkuma M."/>
        </authorList>
    </citation>
    <scope>NUCLEOTIDE SEQUENCE</scope>
    <source>
        <strain evidence="1">JCM 3086</strain>
    </source>
</reference>
<organism evidence="1 2">
    <name type="scientific">Streptomyces brasiliensis</name>
    <dbReference type="NCBI Taxonomy" id="1954"/>
    <lineage>
        <taxon>Bacteria</taxon>
        <taxon>Bacillati</taxon>
        <taxon>Actinomycetota</taxon>
        <taxon>Actinomycetes</taxon>
        <taxon>Kitasatosporales</taxon>
        <taxon>Streptomycetaceae</taxon>
        <taxon>Streptomyces</taxon>
    </lineage>
</organism>
<dbReference type="Proteomes" id="UP000657574">
    <property type="component" value="Unassembled WGS sequence"/>
</dbReference>
<keyword evidence="2" id="KW-1185">Reference proteome</keyword>
<reference evidence="1" key="1">
    <citation type="journal article" date="2014" name="Int. J. Syst. Evol. Microbiol.">
        <title>Complete genome sequence of Corynebacterium casei LMG S-19264T (=DSM 44701T), isolated from a smear-ripened cheese.</title>
        <authorList>
            <consortium name="US DOE Joint Genome Institute (JGI-PGF)"/>
            <person name="Walter F."/>
            <person name="Albersmeier A."/>
            <person name="Kalinowski J."/>
            <person name="Ruckert C."/>
        </authorList>
    </citation>
    <scope>NUCLEOTIDE SEQUENCE</scope>
    <source>
        <strain evidence="1">JCM 3086</strain>
    </source>
</reference>
<sequence>MVKNDRLNHVGYLWAFSALRSSPGADTHYRRRREQGDWHGAAQRHLFNRMIGQLYHCLQARELFDEHIAFPSELAAAA</sequence>
<accession>A0A917UIB9</accession>
<protein>
    <submittedName>
        <fullName evidence="1">Uncharacterized protein</fullName>
    </submittedName>
</protein>
<name>A0A917UIB9_9ACTN</name>
<evidence type="ECO:0000313" key="1">
    <source>
        <dbReference type="EMBL" id="GGJ60572.1"/>
    </source>
</evidence>
<dbReference type="EMBL" id="BMQA01000064">
    <property type="protein sequence ID" value="GGJ60572.1"/>
    <property type="molecule type" value="Genomic_DNA"/>
</dbReference>